<evidence type="ECO:0000313" key="16">
    <source>
        <dbReference type="Proteomes" id="UP000320948"/>
    </source>
</evidence>
<keyword evidence="9 12" id="KW-0472">Membrane</keyword>
<reference evidence="15 16" key="1">
    <citation type="journal article" date="2017" name="Nat. Commun.">
        <title>In situ click chemistry generation of cyclooxygenase-2 inhibitors.</title>
        <authorList>
            <person name="Bhardwaj A."/>
            <person name="Kaur J."/>
            <person name="Wuest M."/>
            <person name="Wuest F."/>
        </authorList>
    </citation>
    <scope>NUCLEOTIDE SEQUENCE [LARGE SCALE GENOMIC DNA]</scope>
    <source>
        <strain evidence="15">S2_018_000_R2_106</strain>
    </source>
</reference>
<dbReference type="HAMAP" id="MF_00038">
    <property type="entry name" value="MraY"/>
    <property type="match status" value="1"/>
</dbReference>
<dbReference type="NCBIfam" id="TIGR00445">
    <property type="entry name" value="mraY"/>
    <property type="match status" value="1"/>
</dbReference>
<evidence type="ECO:0000256" key="14">
    <source>
        <dbReference type="PIRSR" id="PIRSR600715-1"/>
    </source>
</evidence>
<evidence type="ECO:0000256" key="5">
    <source>
        <dbReference type="ARBA" id="ARBA00022692"/>
    </source>
</evidence>
<organism evidence="15 16">
    <name type="scientific">Blastochloris viridis</name>
    <name type="common">Rhodopseudomonas viridis</name>
    <dbReference type="NCBI Taxonomy" id="1079"/>
    <lineage>
        <taxon>Bacteria</taxon>
        <taxon>Pseudomonadati</taxon>
        <taxon>Pseudomonadota</taxon>
        <taxon>Alphaproteobacteria</taxon>
        <taxon>Hyphomicrobiales</taxon>
        <taxon>Blastochloridaceae</taxon>
        <taxon>Blastochloris</taxon>
    </lineage>
</organism>
<keyword evidence="4 12" id="KW-0808">Transferase</keyword>
<evidence type="ECO:0000256" key="8">
    <source>
        <dbReference type="ARBA" id="ARBA00022989"/>
    </source>
</evidence>
<evidence type="ECO:0000256" key="11">
    <source>
        <dbReference type="ARBA" id="ARBA00023316"/>
    </source>
</evidence>
<keyword evidence="6 12" id="KW-0133">Cell shape</keyword>
<dbReference type="InterPro" id="IPR000715">
    <property type="entry name" value="Glycosyl_transferase_4"/>
</dbReference>
<comment type="similarity">
    <text evidence="2 12">Belongs to the glycosyltransferase 4 family. MraY subfamily.</text>
</comment>
<dbReference type="GO" id="GO:0046872">
    <property type="term" value="F:metal ion binding"/>
    <property type="evidence" value="ECO:0007669"/>
    <property type="project" value="UniProtKB-KW"/>
</dbReference>
<comment type="cofactor">
    <cofactor evidence="12 14">
        <name>Mg(2+)</name>
        <dbReference type="ChEBI" id="CHEBI:18420"/>
    </cofactor>
</comment>
<evidence type="ECO:0000256" key="2">
    <source>
        <dbReference type="ARBA" id="ARBA00005583"/>
    </source>
</evidence>
<sequence length="360" mass="39176">MIPALLLPFVDYVNWFNVFQYLTVRAGAAMFTAFLLWLVFGTRLITAFRLWQKGGDTVKAILPHQGKAGTPSMGGIGVVGAMTLATLLWANLANGYVWLLLFLLVGYGAIGFMDDYLNLTRRWKKGLPGKLRLALGTFISTVFLLGYVYVNGTAVSTEIYFPFIKELVVGIGIWGFVMFGVLVMVGTANAVNLTDGLDGLVSIPVVLVATTMAILAYVMGRVDYTAYLHLPHIAGSGEISIMCAALAGATLGFLWYNAPPARIFLGDSGSLPVGAFLGGVAVMIKQEFALLIIGGLFVVETLSVMIQVAGYKLTRKRIFRMAPLHHHFEQLGWPESTIVIRFWICSVILALIGLATLKLR</sequence>
<keyword evidence="12 14" id="KW-0460">Magnesium</keyword>
<accession>A0A6N4QZB1</accession>
<evidence type="ECO:0000256" key="6">
    <source>
        <dbReference type="ARBA" id="ARBA00022960"/>
    </source>
</evidence>
<dbReference type="InterPro" id="IPR018480">
    <property type="entry name" value="PNAcMuramoyl-5peptid_Trfase_CS"/>
</dbReference>
<evidence type="ECO:0000256" key="7">
    <source>
        <dbReference type="ARBA" id="ARBA00022984"/>
    </source>
</evidence>
<evidence type="ECO:0000313" key="15">
    <source>
        <dbReference type="EMBL" id="TKW60655.1"/>
    </source>
</evidence>
<feature type="transmembrane region" description="Helical" evidence="12">
    <location>
        <begin position="263"/>
        <end position="284"/>
    </location>
</feature>
<feature type="transmembrane region" description="Helical" evidence="12">
    <location>
        <begin position="338"/>
        <end position="357"/>
    </location>
</feature>
<dbReference type="InterPro" id="IPR003524">
    <property type="entry name" value="PNAcMuramoyl-5peptid_Trfase"/>
</dbReference>
<keyword evidence="7 12" id="KW-0573">Peptidoglycan synthesis</keyword>
<dbReference type="GO" id="GO:0009252">
    <property type="term" value="P:peptidoglycan biosynthetic process"/>
    <property type="evidence" value="ECO:0007669"/>
    <property type="project" value="UniProtKB-UniRule"/>
</dbReference>
<dbReference type="EMBL" id="VAFM01000002">
    <property type="protein sequence ID" value="TKW60655.1"/>
    <property type="molecule type" value="Genomic_DNA"/>
</dbReference>
<feature type="transmembrane region" description="Helical" evidence="12">
    <location>
        <begin position="131"/>
        <end position="149"/>
    </location>
</feature>
<dbReference type="UniPathway" id="UPA00219"/>
<gene>
    <name evidence="12" type="primary">mraY</name>
    <name evidence="15" type="ORF">DI628_07080</name>
</gene>
<dbReference type="GO" id="GO:0071555">
    <property type="term" value="P:cell wall organization"/>
    <property type="evidence" value="ECO:0007669"/>
    <property type="project" value="UniProtKB-KW"/>
</dbReference>
<feature type="transmembrane region" description="Helical" evidence="12">
    <location>
        <begin position="28"/>
        <end position="51"/>
    </location>
</feature>
<dbReference type="GO" id="GO:0051301">
    <property type="term" value="P:cell division"/>
    <property type="evidence" value="ECO:0007669"/>
    <property type="project" value="UniProtKB-KW"/>
</dbReference>
<keyword evidence="11 12" id="KW-0961">Cell wall biogenesis/degradation</keyword>
<feature type="transmembrane region" description="Helical" evidence="12">
    <location>
        <begin position="169"/>
        <end position="188"/>
    </location>
</feature>
<dbReference type="PROSITE" id="PS01348">
    <property type="entry name" value="MRAY_2"/>
    <property type="match status" value="1"/>
</dbReference>
<keyword evidence="3 12" id="KW-0132">Cell division</keyword>
<comment type="caution">
    <text evidence="15">The sequence shown here is derived from an EMBL/GenBank/DDBJ whole genome shotgun (WGS) entry which is preliminary data.</text>
</comment>
<feature type="binding site" evidence="14">
    <location>
        <position position="267"/>
    </location>
    <ligand>
        <name>Mg(2+)</name>
        <dbReference type="ChEBI" id="CHEBI:18420"/>
    </ligand>
</feature>
<feature type="transmembrane region" description="Helical" evidence="12">
    <location>
        <begin position="239"/>
        <end position="256"/>
    </location>
</feature>
<evidence type="ECO:0000256" key="4">
    <source>
        <dbReference type="ARBA" id="ARBA00022679"/>
    </source>
</evidence>
<comment type="function">
    <text evidence="12">Catalyzes the initial step of the lipid cycle reactions in the biosynthesis of the cell wall peptidoglycan: transfers peptidoglycan precursor phospho-MurNAc-pentapeptide from UDP-MurNAc-pentapeptide onto the lipid carrier undecaprenyl phosphate, yielding undecaprenyl-pyrophosphoryl-MurNAc-pentapeptide, known as lipid I.</text>
</comment>
<keyword evidence="8 12" id="KW-1133">Transmembrane helix</keyword>
<dbReference type="EC" id="2.7.8.13" evidence="12 13"/>
<evidence type="ECO:0000256" key="3">
    <source>
        <dbReference type="ARBA" id="ARBA00022618"/>
    </source>
</evidence>
<keyword evidence="12 14" id="KW-0479">Metal-binding</keyword>
<comment type="catalytic activity">
    <reaction evidence="12">
        <text>UDP-N-acetyl-alpha-D-muramoyl-L-alanyl-gamma-D-glutamyl-meso-2,6-diaminopimeloyl-D-alanyl-D-alanine + di-trans,octa-cis-undecaprenyl phosphate = di-trans,octa-cis-undecaprenyl diphospho-N-acetyl-alpha-D-muramoyl-L-alanyl-D-glutamyl-meso-2,6-diaminopimeloyl-D-alanyl-D-alanine + UMP</text>
        <dbReference type="Rhea" id="RHEA:28386"/>
        <dbReference type="ChEBI" id="CHEBI:57865"/>
        <dbReference type="ChEBI" id="CHEBI:60392"/>
        <dbReference type="ChEBI" id="CHEBI:61386"/>
        <dbReference type="ChEBI" id="CHEBI:61387"/>
        <dbReference type="EC" id="2.7.8.13"/>
    </reaction>
</comment>
<dbReference type="Pfam" id="PF00953">
    <property type="entry name" value="Glycos_transf_4"/>
    <property type="match status" value="1"/>
</dbReference>
<dbReference type="AlphaFoldDB" id="A0A6N4QZB1"/>
<comment type="subcellular location">
    <subcellularLocation>
        <location evidence="12">Cell membrane</location>
        <topology evidence="12">Multi-pass membrane protein</topology>
    </subcellularLocation>
    <subcellularLocation>
        <location evidence="1">Membrane</location>
        <topology evidence="1">Multi-pass membrane protein</topology>
    </subcellularLocation>
</comment>
<dbReference type="Proteomes" id="UP000320948">
    <property type="component" value="Unassembled WGS sequence"/>
</dbReference>
<feature type="binding site" evidence="14">
    <location>
        <position position="192"/>
    </location>
    <ligand>
        <name>Mg(2+)</name>
        <dbReference type="ChEBI" id="CHEBI:18420"/>
    </ligand>
</feature>
<dbReference type="CDD" id="cd06852">
    <property type="entry name" value="GT_MraY"/>
    <property type="match status" value="1"/>
</dbReference>
<feature type="transmembrane region" description="Helical" evidence="12">
    <location>
        <begin position="200"/>
        <end position="219"/>
    </location>
</feature>
<feature type="transmembrane region" description="Helical" evidence="12">
    <location>
        <begin position="72"/>
        <end position="90"/>
    </location>
</feature>
<evidence type="ECO:0000256" key="13">
    <source>
        <dbReference type="NCBIfam" id="TIGR00445"/>
    </source>
</evidence>
<evidence type="ECO:0000256" key="1">
    <source>
        <dbReference type="ARBA" id="ARBA00004141"/>
    </source>
</evidence>
<evidence type="ECO:0000256" key="12">
    <source>
        <dbReference type="HAMAP-Rule" id="MF_00038"/>
    </source>
</evidence>
<evidence type="ECO:0000256" key="10">
    <source>
        <dbReference type="ARBA" id="ARBA00023306"/>
    </source>
</evidence>
<dbReference type="GO" id="GO:0008360">
    <property type="term" value="P:regulation of cell shape"/>
    <property type="evidence" value="ECO:0007669"/>
    <property type="project" value="UniProtKB-KW"/>
</dbReference>
<keyword evidence="10 12" id="KW-0131">Cell cycle</keyword>
<keyword evidence="5 12" id="KW-0812">Transmembrane</keyword>
<dbReference type="GO" id="GO:0005886">
    <property type="term" value="C:plasma membrane"/>
    <property type="evidence" value="ECO:0007669"/>
    <property type="project" value="UniProtKB-SubCell"/>
</dbReference>
<feature type="transmembrane region" description="Helical" evidence="12">
    <location>
        <begin position="290"/>
        <end position="311"/>
    </location>
</feature>
<proteinExistence type="inferred from homology"/>
<dbReference type="PANTHER" id="PTHR22926:SF5">
    <property type="entry name" value="PHOSPHO-N-ACETYLMURAMOYL-PENTAPEPTIDE-TRANSFERASE HOMOLOG"/>
    <property type="match status" value="1"/>
</dbReference>
<protein>
    <recommendedName>
        <fullName evidence="12 13">Phospho-N-acetylmuramoyl-pentapeptide-transferase</fullName>
        <ecNumber evidence="12 13">2.7.8.13</ecNumber>
    </recommendedName>
    <alternativeName>
        <fullName evidence="12">UDP-MurNAc-pentapeptide phosphotransferase</fullName>
    </alternativeName>
</protein>
<name>A0A6N4QZB1_BLAVI</name>
<dbReference type="GO" id="GO:0008963">
    <property type="term" value="F:phospho-N-acetylmuramoyl-pentapeptide-transferase activity"/>
    <property type="evidence" value="ECO:0007669"/>
    <property type="project" value="UniProtKB-UniRule"/>
</dbReference>
<dbReference type="PROSITE" id="PS01347">
    <property type="entry name" value="MRAY_1"/>
    <property type="match status" value="1"/>
</dbReference>
<evidence type="ECO:0000256" key="9">
    <source>
        <dbReference type="ARBA" id="ARBA00023136"/>
    </source>
</evidence>
<comment type="pathway">
    <text evidence="12">Cell wall biogenesis; peptidoglycan biosynthesis.</text>
</comment>
<keyword evidence="12" id="KW-1003">Cell membrane</keyword>
<dbReference type="PANTHER" id="PTHR22926">
    <property type="entry name" value="PHOSPHO-N-ACETYLMURAMOYL-PENTAPEPTIDE-TRANSFERASE"/>
    <property type="match status" value="1"/>
</dbReference>
<feature type="transmembrane region" description="Helical" evidence="12">
    <location>
        <begin position="96"/>
        <end position="119"/>
    </location>
</feature>